<evidence type="ECO:0000313" key="1">
    <source>
        <dbReference type="EMBL" id="EAQ79223.1"/>
    </source>
</evidence>
<comment type="caution">
    <text evidence="1">The sequence shown here is derived from an EMBL/GenBank/DDBJ whole genome shotgun (WGS) entry which is preliminary data.</text>
</comment>
<accession>A3ZWJ5</accession>
<protein>
    <submittedName>
        <fullName evidence="1">Uncharacterized protein</fullName>
    </submittedName>
</protein>
<dbReference type="EMBL" id="AANZ01000015">
    <property type="protein sequence ID" value="EAQ79223.1"/>
    <property type="molecule type" value="Genomic_DNA"/>
</dbReference>
<reference evidence="1 2" key="1">
    <citation type="submission" date="2006-02" db="EMBL/GenBank/DDBJ databases">
        <authorList>
            <person name="Amann R."/>
            <person name="Ferriera S."/>
            <person name="Johnson J."/>
            <person name="Kravitz S."/>
            <person name="Halpern A."/>
            <person name="Remington K."/>
            <person name="Beeson K."/>
            <person name="Tran B."/>
            <person name="Rogers Y.-H."/>
            <person name="Friedman R."/>
            <person name="Venter J.C."/>
        </authorList>
    </citation>
    <scope>NUCLEOTIDE SEQUENCE [LARGE SCALE GENOMIC DNA]</scope>
    <source>
        <strain evidence="1 2">DSM 3645</strain>
    </source>
</reference>
<evidence type="ECO:0000313" key="2">
    <source>
        <dbReference type="Proteomes" id="UP000004358"/>
    </source>
</evidence>
<dbReference type="HOGENOM" id="CLU_3416630_0_0_0"/>
<organism evidence="1 2">
    <name type="scientific">Blastopirellula marina DSM 3645</name>
    <dbReference type="NCBI Taxonomy" id="314230"/>
    <lineage>
        <taxon>Bacteria</taxon>
        <taxon>Pseudomonadati</taxon>
        <taxon>Planctomycetota</taxon>
        <taxon>Planctomycetia</taxon>
        <taxon>Pirellulales</taxon>
        <taxon>Pirellulaceae</taxon>
        <taxon>Blastopirellula</taxon>
    </lineage>
</organism>
<name>A3ZWJ5_9BACT</name>
<proteinExistence type="predicted"/>
<dbReference type="STRING" id="314230.DSM3645_26409"/>
<sequence length="26" mass="3116">MHKKDAHRSDEMKNWSFIAKSVNHFA</sequence>
<dbReference type="Proteomes" id="UP000004358">
    <property type="component" value="Unassembled WGS sequence"/>
</dbReference>
<dbReference type="AlphaFoldDB" id="A3ZWJ5"/>
<gene>
    <name evidence="1" type="ORF">DSM3645_26409</name>
</gene>